<feature type="non-terminal residue" evidence="1">
    <location>
        <position position="35"/>
    </location>
</feature>
<reference evidence="1" key="1">
    <citation type="journal article" date="2015" name="Nature">
        <title>Complex archaea that bridge the gap between prokaryotes and eukaryotes.</title>
        <authorList>
            <person name="Spang A."/>
            <person name="Saw J.H."/>
            <person name="Jorgensen S.L."/>
            <person name="Zaremba-Niedzwiedzka K."/>
            <person name="Martijn J."/>
            <person name="Lind A.E."/>
            <person name="van Eijk R."/>
            <person name="Schleper C."/>
            <person name="Guy L."/>
            <person name="Ettema T.J."/>
        </authorList>
    </citation>
    <scope>NUCLEOTIDE SEQUENCE</scope>
</reference>
<dbReference type="AlphaFoldDB" id="A0A0F9LZP8"/>
<accession>A0A0F9LZP8</accession>
<dbReference type="EMBL" id="LAZR01009912">
    <property type="protein sequence ID" value="KKM69890.1"/>
    <property type="molecule type" value="Genomic_DNA"/>
</dbReference>
<organism evidence="1">
    <name type="scientific">marine sediment metagenome</name>
    <dbReference type="NCBI Taxonomy" id="412755"/>
    <lineage>
        <taxon>unclassified sequences</taxon>
        <taxon>metagenomes</taxon>
        <taxon>ecological metagenomes</taxon>
    </lineage>
</organism>
<name>A0A0F9LZP8_9ZZZZ</name>
<proteinExistence type="predicted"/>
<evidence type="ECO:0000313" key="1">
    <source>
        <dbReference type="EMBL" id="KKM69890.1"/>
    </source>
</evidence>
<gene>
    <name evidence="1" type="ORF">LCGC14_1446110</name>
</gene>
<protein>
    <submittedName>
        <fullName evidence="1">Uncharacterized protein</fullName>
    </submittedName>
</protein>
<sequence>MNYHKMAIGFMQQAFKSYEMIELCNRTIEILEGNN</sequence>
<comment type="caution">
    <text evidence="1">The sequence shown here is derived from an EMBL/GenBank/DDBJ whole genome shotgun (WGS) entry which is preliminary data.</text>
</comment>